<name>A0ABQ8FKV9_9FUNG</name>
<proteinExistence type="predicted"/>
<evidence type="ECO:0000256" key="1">
    <source>
        <dbReference type="ARBA" id="ARBA00004141"/>
    </source>
</evidence>
<evidence type="ECO:0000313" key="6">
    <source>
        <dbReference type="EMBL" id="KAH6600036.1"/>
    </source>
</evidence>
<protein>
    <recommendedName>
        <fullName evidence="8">Tetraspanin</fullName>
    </recommendedName>
</protein>
<evidence type="ECO:0008006" key="8">
    <source>
        <dbReference type="Google" id="ProtNLM"/>
    </source>
</evidence>
<dbReference type="EMBL" id="JAFCIX010000051">
    <property type="protein sequence ID" value="KAH6600036.1"/>
    <property type="molecule type" value="Genomic_DNA"/>
</dbReference>
<reference evidence="6 7" key="1">
    <citation type="submission" date="2021-02" db="EMBL/GenBank/DDBJ databases">
        <title>Variation within the Batrachochytrium salamandrivorans European outbreak.</title>
        <authorList>
            <person name="Kelly M."/>
            <person name="Pasmans F."/>
            <person name="Shea T.P."/>
            <person name="Munoz J.F."/>
            <person name="Carranza S."/>
            <person name="Cuomo C.A."/>
            <person name="Martel A."/>
        </authorList>
    </citation>
    <scope>NUCLEOTIDE SEQUENCE [LARGE SCALE GENOMIC DNA]</scope>
    <source>
        <strain evidence="6 7">AMFP18/2</strain>
    </source>
</reference>
<feature type="transmembrane region" description="Helical" evidence="5">
    <location>
        <begin position="12"/>
        <end position="38"/>
    </location>
</feature>
<feature type="transmembrane region" description="Helical" evidence="5">
    <location>
        <begin position="98"/>
        <end position="124"/>
    </location>
</feature>
<comment type="caution">
    <text evidence="6">The sequence shown here is derived from an EMBL/GenBank/DDBJ whole genome shotgun (WGS) entry which is preliminary data.</text>
</comment>
<evidence type="ECO:0000256" key="2">
    <source>
        <dbReference type="ARBA" id="ARBA00022692"/>
    </source>
</evidence>
<keyword evidence="4 5" id="KW-0472">Membrane</keyword>
<sequence>MSRPSMFGGCIGRLWLIMTNFVLLFLTGLAMYTGYILLLNSRSYVGIVIPSNATMSETAVNAVKSVDIKDVGISIFIIGAVYGLATLFGLIGGCTGAIWFLTGYISLVGFALIVSVALGIFAVIKMNRNKATWGGLTPNDWSTFPPITKDFVQQTFGCCGWISNDQQAYTGAPTPFYTDRHNNTTSSAASTDNRCAARDISSIMGCHNASVEINSGMATLVTAILIIAIIFGLISMFAAHSARRREIYKEQQQQHQHQQHY</sequence>
<comment type="subcellular location">
    <subcellularLocation>
        <location evidence="1">Membrane</location>
        <topology evidence="1">Multi-pass membrane protein</topology>
    </subcellularLocation>
</comment>
<keyword evidence="2 5" id="KW-0812">Transmembrane</keyword>
<gene>
    <name evidence="6" type="ORF">BASA50_002623</name>
</gene>
<dbReference type="Pfam" id="PF00335">
    <property type="entry name" value="Tetraspanin"/>
    <property type="match status" value="1"/>
</dbReference>
<evidence type="ECO:0000256" key="3">
    <source>
        <dbReference type="ARBA" id="ARBA00022989"/>
    </source>
</evidence>
<evidence type="ECO:0000256" key="4">
    <source>
        <dbReference type="ARBA" id="ARBA00023136"/>
    </source>
</evidence>
<dbReference type="InterPro" id="IPR018499">
    <property type="entry name" value="Tetraspanin/Peripherin"/>
</dbReference>
<feature type="transmembrane region" description="Helical" evidence="5">
    <location>
        <begin position="217"/>
        <end position="239"/>
    </location>
</feature>
<organism evidence="6 7">
    <name type="scientific">Batrachochytrium salamandrivorans</name>
    <dbReference type="NCBI Taxonomy" id="1357716"/>
    <lineage>
        <taxon>Eukaryota</taxon>
        <taxon>Fungi</taxon>
        <taxon>Fungi incertae sedis</taxon>
        <taxon>Chytridiomycota</taxon>
        <taxon>Chytridiomycota incertae sedis</taxon>
        <taxon>Chytridiomycetes</taxon>
        <taxon>Rhizophydiales</taxon>
        <taxon>Rhizophydiales incertae sedis</taxon>
        <taxon>Batrachochytrium</taxon>
    </lineage>
</organism>
<accession>A0ABQ8FKV9</accession>
<evidence type="ECO:0000256" key="5">
    <source>
        <dbReference type="SAM" id="Phobius"/>
    </source>
</evidence>
<feature type="transmembrane region" description="Helical" evidence="5">
    <location>
        <begin position="71"/>
        <end position="91"/>
    </location>
</feature>
<evidence type="ECO:0000313" key="7">
    <source>
        <dbReference type="Proteomes" id="UP001648503"/>
    </source>
</evidence>
<keyword evidence="7" id="KW-1185">Reference proteome</keyword>
<keyword evidence="3 5" id="KW-1133">Transmembrane helix</keyword>
<dbReference type="Proteomes" id="UP001648503">
    <property type="component" value="Unassembled WGS sequence"/>
</dbReference>